<dbReference type="Proteomes" id="UP000004319">
    <property type="component" value="Unassembled WGS sequence"/>
</dbReference>
<gene>
    <name evidence="2" type="ORF">ATPR_2192</name>
</gene>
<dbReference type="EMBL" id="BABS01000072">
    <property type="protein sequence ID" value="GAA09188.1"/>
    <property type="molecule type" value="Genomic_DNA"/>
</dbReference>
<proteinExistence type="predicted"/>
<reference evidence="2 3" key="1">
    <citation type="journal article" date="2011" name="Biochem. Biophys. Res. Commun.">
        <title>Increased number of Arginine-based salt bridges contributes to the thermotolerance of thermotolerant acetic acid bacteria, Acetobacter tropicalis SKU1100.</title>
        <authorList>
            <person name="Matsutani M."/>
            <person name="Hirakawa H."/>
            <person name="Nishikura M."/>
            <person name="Soemphol W."/>
            <person name="Ali I.A.I."/>
            <person name="Yakushi T."/>
            <person name="Matsushita K."/>
        </authorList>
    </citation>
    <scope>NUCLEOTIDE SEQUENCE [LARGE SCALE GENOMIC DNA]</scope>
    <source>
        <strain evidence="2 3">NBRC 101654</strain>
    </source>
</reference>
<name>F7VFP3_9PROT</name>
<evidence type="ECO:0000313" key="3">
    <source>
        <dbReference type="Proteomes" id="UP000004319"/>
    </source>
</evidence>
<comment type="caution">
    <text evidence="2">The sequence shown here is derived from an EMBL/GenBank/DDBJ whole genome shotgun (WGS) entry which is preliminary data.</text>
</comment>
<evidence type="ECO:0000256" key="1">
    <source>
        <dbReference type="SAM" id="MobiDB-lite"/>
    </source>
</evidence>
<evidence type="ECO:0000313" key="2">
    <source>
        <dbReference type="EMBL" id="GAA09188.1"/>
    </source>
</evidence>
<feature type="region of interest" description="Disordered" evidence="1">
    <location>
        <begin position="1"/>
        <end position="24"/>
    </location>
</feature>
<protein>
    <submittedName>
        <fullName evidence="2">Uncharacterized protein</fullName>
    </submittedName>
</protein>
<organism evidence="2 3">
    <name type="scientific">Acetobacter tropicalis NBRC 101654</name>
    <dbReference type="NCBI Taxonomy" id="749388"/>
    <lineage>
        <taxon>Bacteria</taxon>
        <taxon>Pseudomonadati</taxon>
        <taxon>Pseudomonadota</taxon>
        <taxon>Alphaproteobacteria</taxon>
        <taxon>Acetobacterales</taxon>
        <taxon>Acetobacteraceae</taxon>
        <taxon>Acetobacter</taxon>
    </lineage>
</organism>
<sequence length="43" mass="4531">MALAVAGRDRKTGQSAGWQGERGYPAPKPSSVACYFYGGIVVQ</sequence>
<dbReference type="AlphaFoldDB" id="F7VFP3"/>
<accession>F7VFP3</accession>